<feature type="compositionally biased region" description="Low complexity" evidence="13">
    <location>
        <begin position="443"/>
        <end position="459"/>
    </location>
</feature>
<evidence type="ECO:0000256" key="6">
    <source>
        <dbReference type="ARBA" id="ARBA00022741"/>
    </source>
</evidence>
<evidence type="ECO:0000256" key="4">
    <source>
        <dbReference type="ARBA" id="ARBA00022490"/>
    </source>
</evidence>
<keyword evidence="9 12" id="KW-0030">Aminoacyl-tRNA synthetase</keyword>
<feature type="compositionally biased region" description="Low complexity" evidence="13">
    <location>
        <begin position="407"/>
        <end position="418"/>
    </location>
</feature>
<dbReference type="InterPro" id="IPR050489">
    <property type="entry name" value="Tyr-tRNA_synthase"/>
</dbReference>
<evidence type="ECO:0000313" key="14">
    <source>
        <dbReference type="EMBL" id="SJX65917.1"/>
    </source>
</evidence>
<evidence type="ECO:0000256" key="11">
    <source>
        <dbReference type="ARBA" id="ARBA00048248"/>
    </source>
</evidence>
<dbReference type="Pfam" id="PF00579">
    <property type="entry name" value="tRNA-synt_1b"/>
    <property type="match status" value="1"/>
</dbReference>
<dbReference type="PRINTS" id="PR01040">
    <property type="entry name" value="TRNASYNTHTYR"/>
</dbReference>
<dbReference type="InterPro" id="IPR002305">
    <property type="entry name" value="aa-tRNA-synth_Ic"/>
</dbReference>
<evidence type="ECO:0000256" key="5">
    <source>
        <dbReference type="ARBA" id="ARBA00022598"/>
    </source>
</evidence>
<dbReference type="GO" id="GO:0006437">
    <property type="term" value="P:tyrosyl-tRNA aminoacylation"/>
    <property type="evidence" value="ECO:0007669"/>
    <property type="project" value="InterPro"/>
</dbReference>
<dbReference type="PIRSF" id="PIRSF006588">
    <property type="entry name" value="TyrRS_arch_euk"/>
    <property type="match status" value="1"/>
</dbReference>
<evidence type="ECO:0000256" key="8">
    <source>
        <dbReference type="ARBA" id="ARBA00022917"/>
    </source>
</evidence>
<dbReference type="GO" id="GO:0005737">
    <property type="term" value="C:cytoplasm"/>
    <property type="evidence" value="ECO:0007669"/>
    <property type="project" value="UniProtKB-SubCell"/>
</dbReference>
<dbReference type="Gene3D" id="3.40.50.620">
    <property type="entry name" value="HUPs"/>
    <property type="match status" value="1"/>
</dbReference>
<evidence type="ECO:0000313" key="15">
    <source>
        <dbReference type="Proteomes" id="UP000239563"/>
    </source>
</evidence>
<dbReference type="InterPro" id="IPR023617">
    <property type="entry name" value="Tyr-tRNA-ligase_arc/euk-type"/>
</dbReference>
<evidence type="ECO:0000256" key="2">
    <source>
        <dbReference type="ARBA" id="ARBA00005594"/>
    </source>
</evidence>
<evidence type="ECO:0000256" key="7">
    <source>
        <dbReference type="ARBA" id="ARBA00022840"/>
    </source>
</evidence>
<dbReference type="AlphaFoldDB" id="A0A2N8ULZ5"/>
<dbReference type="EC" id="6.1.1.1" evidence="3 12"/>
<comment type="similarity">
    <text evidence="2 12">Belongs to the class-I aminoacyl-tRNA synthetase family.</text>
</comment>
<dbReference type="PANTHER" id="PTHR46264:SF4">
    <property type="entry name" value="TYROSINE--TRNA LIGASE, CYTOPLASMIC"/>
    <property type="match status" value="1"/>
</dbReference>
<evidence type="ECO:0000256" key="1">
    <source>
        <dbReference type="ARBA" id="ARBA00004496"/>
    </source>
</evidence>
<dbReference type="FunFam" id="1.10.240.10:FF:000017">
    <property type="entry name" value="Tyrosine--tRNA ligase"/>
    <property type="match status" value="1"/>
</dbReference>
<comment type="subcellular location">
    <subcellularLocation>
        <location evidence="1">Cytoplasm</location>
    </subcellularLocation>
</comment>
<evidence type="ECO:0000256" key="3">
    <source>
        <dbReference type="ARBA" id="ARBA00013160"/>
    </source>
</evidence>
<keyword evidence="8 12" id="KW-0648">Protein biosynthesis</keyword>
<evidence type="ECO:0000256" key="9">
    <source>
        <dbReference type="ARBA" id="ARBA00023146"/>
    </source>
</evidence>
<dbReference type="SUPFAM" id="SSF52374">
    <property type="entry name" value="Nucleotidylyl transferase"/>
    <property type="match status" value="1"/>
</dbReference>
<evidence type="ECO:0000256" key="12">
    <source>
        <dbReference type="RuleBase" id="RU361234"/>
    </source>
</evidence>
<gene>
    <name evidence="14" type="ORF">SRS1_16470</name>
</gene>
<proteinExistence type="inferred from homology"/>
<dbReference type="EMBL" id="LT795073">
    <property type="protein sequence ID" value="SJX65917.1"/>
    <property type="molecule type" value="Genomic_DNA"/>
</dbReference>
<dbReference type="NCBIfam" id="TIGR00234">
    <property type="entry name" value="tyrS"/>
    <property type="match status" value="1"/>
</dbReference>
<dbReference type="Gene3D" id="1.10.240.10">
    <property type="entry name" value="Tyrosyl-Transfer RNA Synthetase"/>
    <property type="match status" value="1"/>
</dbReference>
<keyword evidence="6 12" id="KW-0547">Nucleotide-binding</keyword>
<keyword evidence="7 12" id="KW-0067">ATP-binding</keyword>
<dbReference type="InterPro" id="IPR014729">
    <property type="entry name" value="Rossmann-like_a/b/a_fold"/>
</dbReference>
<organism evidence="14 15">
    <name type="scientific">Sporisorium reilianum f. sp. reilianum</name>
    <dbReference type="NCBI Taxonomy" id="72559"/>
    <lineage>
        <taxon>Eukaryota</taxon>
        <taxon>Fungi</taxon>
        <taxon>Dikarya</taxon>
        <taxon>Basidiomycota</taxon>
        <taxon>Ustilaginomycotina</taxon>
        <taxon>Ustilaginomycetes</taxon>
        <taxon>Ustilaginales</taxon>
        <taxon>Ustilaginaceae</taxon>
        <taxon>Sporisorium</taxon>
    </lineage>
</organism>
<keyword evidence="4" id="KW-0963">Cytoplasm</keyword>
<feature type="region of interest" description="Disordered" evidence="13">
    <location>
        <begin position="403"/>
        <end position="459"/>
    </location>
</feature>
<dbReference type="PANTHER" id="PTHR46264">
    <property type="entry name" value="TYROSINE-TRNA LIGASE"/>
    <property type="match status" value="1"/>
</dbReference>
<dbReference type="FunFam" id="3.40.50.620:FF:000040">
    <property type="entry name" value="Tyrosine--tRNA ligase"/>
    <property type="match status" value="1"/>
</dbReference>
<evidence type="ECO:0000256" key="10">
    <source>
        <dbReference type="ARBA" id="ARBA00033323"/>
    </source>
</evidence>
<feature type="compositionally biased region" description="Basic and acidic residues" evidence="13">
    <location>
        <begin position="419"/>
        <end position="441"/>
    </location>
</feature>
<keyword evidence="5 12" id="KW-0436">Ligase</keyword>
<dbReference type="Proteomes" id="UP000239563">
    <property type="component" value="Chromosome XX"/>
</dbReference>
<sequence>MSSQANLSASERFSLITRDLDEVLGADIIKAVLDKDERPPSLYWGTAPTGRPHVGYLVPLTKIADFLRAGVEVKILLADIHAFLDNLKAPIELVRHRVNYYRHVLTAVFRAIGVPTDRLVFVVGSSYQLTEAYNMDNYRLCASVTEHDAKKAGAEVVKQVASPLLSGLLYPGLQALDEQYLDVDVQFGGVDQRKIFTFAEQYLPKLGYKKRAHLMNAMVPGLKGSKMSSSDSSSKIDFLDTPKEVSKKIADAVCAPGEVEGNGVLGFVRAVLFPIARLRIESQAMGTPVSEAQGASRSFVAPDAPSGSMFSIVRPDKYGGSLHYPDYPSLERDYVAGAIHPADLKKAVADAITTLLEPVQKLFDTDAQFRQAKEDAYPEDTPVVKKKKDKKINPRFAHLYTREEGGTAETAEEALANQKAEEEKKAAAKAAKVEPTDKEGEAAVEAARAGVEGVQLEKQ</sequence>
<accession>A0A2N8ULZ5</accession>
<name>A0A2N8ULZ5_9BASI</name>
<dbReference type="InterPro" id="IPR002307">
    <property type="entry name" value="Tyr-tRNA-ligase"/>
</dbReference>
<reference evidence="14 15" key="1">
    <citation type="submission" date="2017-02" db="EMBL/GenBank/DDBJ databases">
        <authorList>
            <person name="Peterson S.W."/>
        </authorList>
    </citation>
    <scope>NUCLEOTIDE SEQUENCE [LARGE SCALE GENOMIC DNA]</scope>
    <source>
        <strain evidence="14 15">SRS1_H2-8</strain>
    </source>
</reference>
<dbReference type="GO" id="GO:0004831">
    <property type="term" value="F:tyrosine-tRNA ligase activity"/>
    <property type="evidence" value="ECO:0007669"/>
    <property type="project" value="UniProtKB-EC"/>
</dbReference>
<protein>
    <recommendedName>
        <fullName evidence="3 12">Tyrosine--tRNA ligase</fullName>
        <ecNumber evidence="3 12">6.1.1.1</ecNumber>
    </recommendedName>
    <alternativeName>
        <fullName evidence="10 12">Tyrosyl-tRNA synthetase</fullName>
    </alternativeName>
</protein>
<dbReference type="GO" id="GO:0005524">
    <property type="term" value="F:ATP binding"/>
    <property type="evidence" value="ECO:0007669"/>
    <property type="project" value="UniProtKB-KW"/>
</dbReference>
<evidence type="ECO:0000256" key="13">
    <source>
        <dbReference type="SAM" id="MobiDB-lite"/>
    </source>
</evidence>
<comment type="catalytic activity">
    <reaction evidence="11 12">
        <text>tRNA(Tyr) + L-tyrosine + ATP = L-tyrosyl-tRNA(Tyr) + AMP + diphosphate + H(+)</text>
        <dbReference type="Rhea" id="RHEA:10220"/>
        <dbReference type="Rhea" id="RHEA-COMP:9706"/>
        <dbReference type="Rhea" id="RHEA-COMP:9707"/>
        <dbReference type="ChEBI" id="CHEBI:15378"/>
        <dbReference type="ChEBI" id="CHEBI:30616"/>
        <dbReference type="ChEBI" id="CHEBI:33019"/>
        <dbReference type="ChEBI" id="CHEBI:58315"/>
        <dbReference type="ChEBI" id="CHEBI:78442"/>
        <dbReference type="ChEBI" id="CHEBI:78536"/>
        <dbReference type="ChEBI" id="CHEBI:456215"/>
        <dbReference type="EC" id="6.1.1.1"/>
    </reaction>
</comment>